<gene>
    <name evidence="4" type="ORF">ISU07_01500</name>
</gene>
<comment type="caution">
    <text evidence="4">The sequence shown here is derived from an EMBL/GenBank/DDBJ whole genome shotgun (WGS) entry which is preliminary data.</text>
</comment>
<dbReference type="AlphaFoldDB" id="A0A930YCL3"/>
<organism evidence="4 5">
    <name type="scientific">Nocardioides islandensis</name>
    <dbReference type="NCBI Taxonomy" id="433663"/>
    <lineage>
        <taxon>Bacteria</taxon>
        <taxon>Bacillati</taxon>
        <taxon>Actinomycetota</taxon>
        <taxon>Actinomycetes</taxon>
        <taxon>Propionibacteriales</taxon>
        <taxon>Nocardioidaceae</taxon>
        <taxon>Nocardioides</taxon>
    </lineage>
</organism>
<name>A0A930YCL3_9ACTN</name>
<dbReference type="EMBL" id="JADKPN010000001">
    <property type="protein sequence ID" value="MBF4761787.1"/>
    <property type="molecule type" value="Genomic_DNA"/>
</dbReference>
<sequence length="309" mass="32457">MVEPDSRRNTRHVVTSTSVVTGPSPGGLGQYVAAGLARRGDRVVLAGRTRSRLEETAAAIRADVPRARIELLDLDLAELATVRSAAARAADLGPLGLLVNNAGVMAPPYTRTADGLDLQMATNHWGPFLLTGLLLPQLVAGGDSRVVTVSSVGHRLARHAPLHDPRSKPHPYSRWAVYGQTKVANLLFTFELDRRLAAVGLPVRALAAHPGLAGTHLFANGQVGGFTGAVGSILDAAQRAVSQSAAEGARPVLMAATADLPGSTYVGPTGFREARGEPGLVGCSDLARDPDAARRLWELSEETVGLRYP</sequence>
<accession>A0A930YCL3</accession>
<reference evidence="4" key="1">
    <citation type="submission" date="2020-11" db="EMBL/GenBank/DDBJ databases">
        <title>Nocardioides sp. nov., isolated from Soil of Cynanchum wilfordii Hemsley rhizosphere.</title>
        <authorList>
            <person name="Lee J.-S."/>
            <person name="Suh M.K."/>
            <person name="Kim J.-S."/>
        </authorList>
    </citation>
    <scope>NUCLEOTIDE SEQUENCE</scope>
    <source>
        <strain evidence="4">KCTC 19275</strain>
    </source>
</reference>
<keyword evidence="5" id="KW-1185">Reference proteome</keyword>
<dbReference type="PANTHER" id="PTHR24320">
    <property type="entry name" value="RETINOL DEHYDROGENASE"/>
    <property type="match status" value="1"/>
</dbReference>
<evidence type="ECO:0000313" key="4">
    <source>
        <dbReference type="EMBL" id="MBF4761787.1"/>
    </source>
</evidence>
<evidence type="ECO:0000256" key="2">
    <source>
        <dbReference type="ARBA" id="ARBA00023002"/>
    </source>
</evidence>
<dbReference type="Proteomes" id="UP000640489">
    <property type="component" value="Unassembled WGS sequence"/>
</dbReference>
<dbReference type="InterPro" id="IPR002347">
    <property type="entry name" value="SDR_fam"/>
</dbReference>
<dbReference type="SUPFAM" id="SSF51735">
    <property type="entry name" value="NAD(P)-binding Rossmann-fold domains"/>
    <property type="match status" value="1"/>
</dbReference>
<dbReference type="PANTHER" id="PTHR24320:SF148">
    <property type="entry name" value="NAD(P)-BINDING ROSSMANN-FOLD SUPERFAMILY PROTEIN"/>
    <property type="match status" value="1"/>
</dbReference>
<dbReference type="Gene3D" id="3.40.50.720">
    <property type="entry name" value="NAD(P)-binding Rossmann-like Domain"/>
    <property type="match status" value="1"/>
</dbReference>
<dbReference type="GO" id="GO:0016491">
    <property type="term" value="F:oxidoreductase activity"/>
    <property type="evidence" value="ECO:0007669"/>
    <property type="project" value="UniProtKB-KW"/>
</dbReference>
<dbReference type="PRINTS" id="PR00081">
    <property type="entry name" value="GDHRDH"/>
</dbReference>
<proteinExistence type="inferred from homology"/>
<feature type="region of interest" description="Disordered" evidence="3">
    <location>
        <begin position="1"/>
        <end position="20"/>
    </location>
</feature>
<dbReference type="Pfam" id="PF00106">
    <property type="entry name" value="adh_short"/>
    <property type="match status" value="1"/>
</dbReference>
<comment type="similarity">
    <text evidence="1">Belongs to the short-chain dehydrogenases/reductases (SDR) family.</text>
</comment>
<keyword evidence="2" id="KW-0560">Oxidoreductase</keyword>
<evidence type="ECO:0000313" key="5">
    <source>
        <dbReference type="Proteomes" id="UP000640489"/>
    </source>
</evidence>
<evidence type="ECO:0000256" key="3">
    <source>
        <dbReference type="SAM" id="MobiDB-lite"/>
    </source>
</evidence>
<evidence type="ECO:0000256" key="1">
    <source>
        <dbReference type="ARBA" id="ARBA00006484"/>
    </source>
</evidence>
<protein>
    <submittedName>
        <fullName evidence="4">SDR family NAD(P)-dependent oxidoreductase</fullName>
    </submittedName>
</protein>
<dbReference type="InterPro" id="IPR036291">
    <property type="entry name" value="NAD(P)-bd_dom_sf"/>
</dbReference>